<dbReference type="Pfam" id="PF13448">
    <property type="entry name" value="DUF4114"/>
    <property type="match status" value="1"/>
</dbReference>
<dbReference type="InterPro" id="IPR001343">
    <property type="entry name" value="Hemolysn_Ca-bd"/>
</dbReference>
<feature type="compositionally biased region" description="Polar residues" evidence="2">
    <location>
        <begin position="1416"/>
        <end position="1445"/>
    </location>
</feature>
<dbReference type="PROSITE" id="PS50268">
    <property type="entry name" value="CADHERIN_2"/>
    <property type="match status" value="1"/>
</dbReference>
<dbReference type="GO" id="GO:0016020">
    <property type="term" value="C:membrane"/>
    <property type="evidence" value="ECO:0007669"/>
    <property type="project" value="InterPro"/>
</dbReference>
<feature type="compositionally biased region" description="Low complexity" evidence="2">
    <location>
        <begin position="2142"/>
        <end position="2153"/>
    </location>
</feature>
<dbReference type="Proteomes" id="UP000071641">
    <property type="component" value="Unassembled WGS sequence"/>
</dbReference>
<feature type="compositionally biased region" description="Polar residues" evidence="2">
    <location>
        <begin position="1958"/>
        <end position="1970"/>
    </location>
</feature>
<dbReference type="Gene3D" id="2.60.40.60">
    <property type="entry name" value="Cadherins"/>
    <property type="match status" value="1"/>
</dbReference>
<organism evidence="4 5">
    <name type="scientific">Grimontia celer</name>
    <dbReference type="NCBI Taxonomy" id="1796497"/>
    <lineage>
        <taxon>Bacteria</taxon>
        <taxon>Pseudomonadati</taxon>
        <taxon>Pseudomonadota</taxon>
        <taxon>Gammaproteobacteria</taxon>
        <taxon>Vibrionales</taxon>
        <taxon>Vibrionaceae</taxon>
        <taxon>Grimontia</taxon>
    </lineage>
</organism>
<dbReference type="InterPro" id="IPR040853">
    <property type="entry name" value="RapA2_cadherin-like"/>
</dbReference>
<feature type="domain" description="Cadherin" evidence="3">
    <location>
        <begin position="285"/>
        <end position="403"/>
    </location>
</feature>
<protein>
    <submittedName>
        <fullName evidence="4">Leukotoxin</fullName>
    </submittedName>
</protein>
<feature type="compositionally biased region" description="Low complexity" evidence="2">
    <location>
        <begin position="171"/>
        <end position="182"/>
    </location>
</feature>
<gene>
    <name evidence="4" type="primary">lktA_3</name>
    <name evidence="4" type="ORF">GCE9029_02371</name>
</gene>
<keyword evidence="1" id="KW-0106">Calcium</keyword>
<dbReference type="Pfam" id="PF17803">
    <property type="entry name" value="Cadherin_4"/>
    <property type="match status" value="18"/>
</dbReference>
<evidence type="ECO:0000313" key="4">
    <source>
        <dbReference type="EMBL" id="CZF81060.1"/>
    </source>
</evidence>
<feature type="region of interest" description="Disordered" evidence="2">
    <location>
        <begin position="1400"/>
        <end position="1445"/>
    </location>
</feature>
<proteinExistence type="predicted"/>
<dbReference type="SUPFAM" id="SSF82171">
    <property type="entry name" value="DPP6 N-terminal domain-like"/>
    <property type="match status" value="1"/>
</dbReference>
<evidence type="ECO:0000259" key="3">
    <source>
        <dbReference type="PROSITE" id="PS50268"/>
    </source>
</evidence>
<dbReference type="RefSeq" id="WP_062663454.1">
    <property type="nucleotide sequence ID" value="NZ_FIZX01000002.1"/>
</dbReference>
<feature type="compositionally biased region" description="Low complexity" evidence="2">
    <location>
        <begin position="2044"/>
        <end position="2055"/>
    </location>
</feature>
<feature type="region of interest" description="Disordered" evidence="2">
    <location>
        <begin position="1848"/>
        <end position="1870"/>
    </location>
</feature>
<dbReference type="InterPro" id="IPR010221">
    <property type="entry name" value="VCBS_dom"/>
</dbReference>
<dbReference type="Gene3D" id="2.60.40.10">
    <property type="entry name" value="Immunoglobulins"/>
    <property type="match status" value="31"/>
</dbReference>
<evidence type="ECO:0000256" key="1">
    <source>
        <dbReference type="ARBA" id="ARBA00022837"/>
    </source>
</evidence>
<feature type="region of interest" description="Disordered" evidence="2">
    <location>
        <begin position="2338"/>
        <end position="2361"/>
    </location>
</feature>
<dbReference type="GO" id="GO:0005509">
    <property type="term" value="F:calcium ion binding"/>
    <property type="evidence" value="ECO:0007669"/>
    <property type="project" value="InterPro"/>
</dbReference>
<feature type="compositionally biased region" description="Polar residues" evidence="2">
    <location>
        <begin position="2350"/>
        <end position="2361"/>
    </location>
</feature>
<feature type="compositionally biased region" description="Low complexity" evidence="2">
    <location>
        <begin position="2338"/>
        <end position="2349"/>
    </location>
</feature>
<dbReference type="Pfam" id="PF00353">
    <property type="entry name" value="HemolysinCabind"/>
    <property type="match status" value="1"/>
</dbReference>
<dbReference type="NCBIfam" id="TIGR01965">
    <property type="entry name" value="VCBS_repeat"/>
    <property type="match status" value="40"/>
</dbReference>
<accession>A0A128F3Q3</accession>
<dbReference type="InterPro" id="IPR011049">
    <property type="entry name" value="Serralysin-like_metalloprot_C"/>
</dbReference>
<feature type="region of interest" description="Disordered" evidence="2">
    <location>
        <begin position="2142"/>
        <end position="2166"/>
    </location>
</feature>
<dbReference type="STRING" id="1796497.GCE9029_02371"/>
<feature type="compositionally biased region" description="Low complexity" evidence="2">
    <location>
        <begin position="1403"/>
        <end position="1415"/>
    </location>
</feature>
<name>A0A128F3Q3_9GAMM</name>
<feature type="region of interest" description="Disordered" evidence="2">
    <location>
        <begin position="2044"/>
        <end position="2068"/>
    </location>
</feature>
<dbReference type="Pfam" id="PF17892">
    <property type="entry name" value="Cadherin_5"/>
    <property type="match status" value="1"/>
</dbReference>
<dbReference type="InterPro" id="IPR018511">
    <property type="entry name" value="Hemolysin-typ_Ca-bd_CS"/>
</dbReference>
<dbReference type="InterPro" id="IPR025193">
    <property type="entry name" value="DUF4114"/>
</dbReference>
<feature type="compositionally biased region" description="Low complexity" evidence="2">
    <location>
        <begin position="1946"/>
        <end position="1957"/>
    </location>
</feature>
<feature type="compositionally biased region" description="Polar residues" evidence="2">
    <location>
        <begin position="2056"/>
        <end position="2068"/>
    </location>
</feature>
<evidence type="ECO:0000256" key="2">
    <source>
        <dbReference type="SAM" id="MobiDB-lite"/>
    </source>
</evidence>
<feature type="compositionally biased region" description="Polar residues" evidence="2">
    <location>
        <begin position="2154"/>
        <end position="2166"/>
    </location>
</feature>
<feature type="region of interest" description="Disordered" evidence="2">
    <location>
        <begin position="162"/>
        <end position="190"/>
    </location>
</feature>
<dbReference type="InterPro" id="IPR013783">
    <property type="entry name" value="Ig-like_fold"/>
</dbReference>
<evidence type="ECO:0000313" key="5">
    <source>
        <dbReference type="Proteomes" id="UP000071641"/>
    </source>
</evidence>
<dbReference type="EMBL" id="FIZX01000002">
    <property type="protein sequence ID" value="CZF81060.1"/>
    <property type="molecule type" value="Genomic_DNA"/>
</dbReference>
<dbReference type="GO" id="GO:0007156">
    <property type="term" value="P:homophilic cell adhesion via plasma membrane adhesion molecules"/>
    <property type="evidence" value="ECO:0007669"/>
    <property type="project" value="InterPro"/>
</dbReference>
<feature type="region of interest" description="Disordered" evidence="2">
    <location>
        <begin position="1946"/>
        <end position="1970"/>
    </location>
</feature>
<dbReference type="InterPro" id="IPR041690">
    <property type="entry name" value="Cadherin_5"/>
</dbReference>
<keyword evidence="5" id="KW-1185">Reference proteome</keyword>
<feature type="region of interest" description="Disordered" evidence="2">
    <location>
        <begin position="88"/>
        <end position="107"/>
    </location>
</feature>
<feature type="region of interest" description="Disordered" evidence="2">
    <location>
        <begin position="3777"/>
        <end position="3796"/>
    </location>
</feature>
<dbReference type="PROSITE" id="PS00330">
    <property type="entry name" value="HEMOLYSIN_CALCIUM"/>
    <property type="match status" value="3"/>
</dbReference>
<dbReference type="SUPFAM" id="SSF51120">
    <property type="entry name" value="beta-Roll"/>
    <property type="match status" value="1"/>
</dbReference>
<feature type="compositionally biased region" description="Polar residues" evidence="2">
    <location>
        <begin position="1848"/>
        <end position="1864"/>
    </location>
</feature>
<dbReference type="PRINTS" id="PR00313">
    <property type="entry name" value="CABNDNGRPT"/>
</dbReference>
<feature type="compositionally biased region" description="Polar residues" evidence="2">
    <location>
        <begin position="1207"/>
        <end position="1222"/>
    </location>
</feature>
<dbReference type="InterPro" id="IPR002126">
    <property type="entry name" value="Cadherin-like_dom"/>
</dbReference>
<sequence length="5933" mass="615016">MAINLVLSQVVGQAFVVKPDGEMVPAEANTVVQTGDVLSVPNGKNAWLVTEDGEQVDVLDEALLVGEEGLESLDLPSDVAEIIAAIEEGDDPTQKEGTETAAGEEAGGSALTAASVIEYNASTGGISNISSFDSTGLFSSGLSQGQADTLFNTRFAALLSNNEEGADDGSGDSSDSTNDGNGYVTPTFNGLNISSQEDGDIVLSRTDILGAITGGDTANIQVSSIQSSVEGATITENSDGSFTLTPPPNFNGTIIFTIEITDGQSTVTGNVSVSVAEVEDIPEITITPVELTEDDNVSEGSVIASIDATDGDGDALTITITNDPDGYFAIEDGKVVLTEAGAAAIDDDTLNLEEISVTVSVSDGKTTVEETVTLPITRTDDDATVEGDTTATVADGNGTVPASASGTLNVVDPDSNNETTLDNGTYKGEYGTLVVENGAWVYTVDKELVAPLGEGEKATDVVTITASDGSTHEITLNIQGTNDPAQISGDVTATVVDKSGTMTATGTLNAADVDGTDNKFIAETITTLRGEVTIDENGNWTYTTTDPTGAIQRLPEGETLTEVVTVRSEDGTEQQIVLTIEGVNDLPVFSAIAERDVYESNDVISVSGTINVVDPDNGQYYMEAGTYVGELGSVTMDRAGNWTYTSDPAQNAALDSLKEGEQRVDTITVRSQDGTETEIKVTIIGTNDPAEIAGDIVGTVVEADGTMTTSGQLTATDVDGENTFTPQTIEGRWGELTIDEDGNWTYSSDDDKGAINRLGEGDQLTDTITVQSEDGTEQTITITINGTNDTAVFSGMSSVSVNETDSQITTSGSINVSDADYGEYFFQEGTFNGEYGEVTIDRAGNWTYTSDPSNTAEFDALKEGEQLTDTITVRSLDGTETEIIVTIVGTNDPAEIAGDIVGTIVESDGTMSTSGQLTSTDVDGNDNTFMPQTVEGRWGEITIDANGNWTYSTTDEKGAINRLGEGDQLTDTLSVRAEDGTVQTITITIDGTNDAAVFSGKTSATVDEADGQISTSGRAKVSDADYGEYFFQEGTYTGTYGEITIDKAGNWTYTSASENTATFDALDAGDTLPESITVYSLDGTPLTIEITIQGTDDLPVVSGQTGGVLTDTTSGEVQTISGSLSISDVDADDTPTFEDTRIEGEFGVLEMVDGEWTYTLDKEAASALNAGETDTDVITLTASDGTEQKIVITVTGTDDEPVLTGNTVGSISDNGSPTTSGFISVIDPDSDNSPTLPDAEVDGQYGSLTLVDGEWTYTLDPDSVAALPDGETTIDVVTVEASDGSKHEITITITGTDQEPVLTGNTTGTITEGSAALTASGSVELVDVDTGENPTLPNGTTTGQYGSLTLVDGEWTYTLDPDLAQYLDEGETTTDTISITASDGTVHDIVITITGSEDSAVLDGDTTGGVTDETGSLTATGSLTVSDPDSSDNPTLPDTNQQGQYGSFTMVDGNWTYTLDPELAASLDEGVTVTDTITITDSMGGTHELSINVTGTDNAAELTGDTSANLVEGTDITATGSIEVVDADSGDTPVIANTDVDGQYGSFSLVDGEWTYTLDPSVAQGLNAGQTATDTITLTDSENNEHQIVITIEGTADAAVVSGDFTGSVSTETGPVVEVTNLFVFGEDVDGDTEDFNADSQPGDLNFSSTGFSANITDSDGRLNNDGSQSIELNGESYPVSVNATVQYTDAYGNVFTMAVLTVSATEAGEYFGGTGEPMTMLVQIDGPDIVPGTDLTLVDGSYNEVSSINYLDVTDAVTATGQISISDADTNDTPEFANTTIEGQYGTFELVDGNWTYTIDPSKAEALGADDVATETFTLTASDNTQQTITIEVTGTDDAAVITGDMTGSVTDQDTSTSGSINITDPDGGQTATIDNVTIEGEYGTFELVDGEWTYTVDPDKAKPLPEGEEATDSFTLTASDGSTHEIIVTVTGTDDAAVVTGDTTGQVTDQDTSTSGSITVTDPDNGETATIDNVTIEGEYGTFELVDGEWTYTVDPDKAKPLPEGEEATDSFTLTASDGSTHEIIVTVTGTDDAAVVTGDTTGQVTDQDTSTSGSITVTDPDNGETATIDNVTIEGEYGTFELVDGEWTYTVDPDKAKPLPEGEEATDSFTLTASDGSTHEIIVTVTGTDDAAVVTGDTTGQVTDQDTSTSGSITVTDPDNGETATIDNVTIEGEYGTFELVDGEWTYTVDPDKAKPLPEGEEATDSFTLTASDGSTHEIVVTVTGTDDAAIVTGDTTGQVTAQDTSTSGSITVTDPDNGETATIDNVTIEGEYGTFELVDGEWTYTVDPDKAKPLPEGEEATDSFTLTASDGSNHEIIVTVTGTDDAAVVTGDTTGQVTDQDTSTSGSITVTDPDNGETATIDNVTIEGEYGTFELVDGEWTYTVDPDKAKPLPEGEEATDSFTLTASDGSIHEIIVTVTGTDDAAVVTGDTTASITDVDTSATGSITVTDPDNGETATIGNTTIEGNYGTFELVDGNWTYTVDPDKAQALPEGEVATETFTLTASDNSTHEIVVTVEGTNQSAVVTGDTTASITDVDTSATGSITVTDPDNGETATIGNTTIEGNYGTFELVDGNWTYTVDPDKAQALPEGEEATETFTLTASDNSTHEIVVTVEGTNQSAVVTGDTTASITDVDTSATGSITVTDPDNGETATIGNTTIEGNYGTFELVDGNWTYTVDPDKAQALPEGEEATETFTLTASDNSTHEIVVTVEGTNQSAVVTGDTTASITDVDTSATGSITVTDPDSGETATIGNTTVEGNYGTFELVDGNWTYTVDPEKAQALPEGEEATETFTLTASDNSTHEIVVTVEGTNQSAVVTGDTTASITDVDTSATGSITVTDPDSGETATIGNTTIEGNYGTFELVDGNWTYTVDPDKAQALPEGEEATETFTLTASDNSTHEIVVTVEGTNQSAVVTGDTTASITDVDTSATGSITVTDPDSGETATIGNTTIEGNYGTFELLDGNWTYTVDPDKAQALPEGEEATETFTLTASDNSTHEIVVTVEGTNQSAVVTGDTTASITDVDTSATGSITVTDPDSGETATIGNTTIEGNYGTFELVDGNWTYTVDPDKAQALPEGEEATETFTLTASDNSTHEIVVTVEGTNQSAVVTGDTTASITDVDTSATGSITVTDPDSGETATIGNTTIEGNYGTFELLDGNWTYTVDPDKAQALPEGEEATETFTLTASDNSTHEIVVTVEGTNQSAVVTGDTTASITDVDTSATGSITVTDPDSGETATIGNTTIEGNYGTFELVDGNWTYTVDPDKAQTLPEGQEATETFTLMASDNSQHEITVTVEGTDQAAVVTGDTTASLSDTDTSVSGSITVTDPDSGETASISNTDIDGEYGTFSLVDGEWTYTVDPDKAQAISQGDTETETFTLTASDGSTHQITVDVVGTDQAAVVTGTTTGTISTADLSSAIVGNAFIMDENFSVESGEFHTFNFPPSINFSSGGVSVEFTDNDARLDGDNTHNEYTNDSSQTIELNGVTYPANLDYTLQYTDAQGNVYTMAIVDVDTNADGNNYNAIPDNGKVLIQLDGPEITPDTTLTLVPDSYNNIDSLDYDDIAAPVTVSGTIEISDIDTNDSPSFANTTVEGQYGSLTLVDGEWTYTVDRDKVESLGSDDNVQDVITLTATDGTTQNITINISGTDDGSIIAGDVTGSITEDVGAQSVSGTITITDPDSGQTPTIPDATLDGTYGTLELVGGEWTYTVNSDAVQSLAQDQVVTDNITVTASDGNQQVISITLTGTNDAAVVTGDTTGNVTDADASTSGTITVTDPDSGESASISNTTITGEYGTFTLTDGEWTYTVDPAKAQPLTDGETAQDTFTLTASDGSTHDIVMTVTGTDQAGVVSGTTTGSVDAAGFQLNIEVGESISSGNVTTGDSNSAWTTTTTTIDGVPYVISTSFGYDGTTIISRVENDGSLTETDRITYDSTTGVVTSSVTGDITSTVENAGFSVGALGNGLTQSNVSSIDGQPTLFLTSQNSGSISAWQISDNGQLTPNGGLTFGNSQTGIVRENVTFETDDGQTLIFATRPQGDTIDVLTYDPETGDIRETGNSFASGDVVSGIDIVSVGDNTYVTSASEGSVNIYSVDSATGNLTLIDTKPVAEGDGNSVTIYETPDGKTYAIASSSGADVTTVFEIGENGALTQTDTISNAGAYMSTAGYIDGEPVFVAPNPDGGVDLFTIGDDGKLVHQGNVASIENDKTPPVIVQTADGSYYLVDADGNTTSVELNIGTESLITTSGSLDVVDVDGGDTTVFENATVEGTYGTLELVDGNWTYTLDEAKSESLGEGDTALDVITLTATDGTQQDITITVTGTDDLAELTGDVTATVTDTDASVSGSITVVDPDTGDNTTIANTTMQGEYGTFTLTDGEWTYTVDPAKAEPLPEGQSAEDTFTLTASDGSTHDVTVTVTGTDNAGVVTGTTSGSVDAAGFTLNVEEGGSLTGGEVTEADPNANGGRSTTAVTIDGVPYVISTVWGYSGTTIISRVEDDGSLTETDRIVYDRYTGTVTSTSGGDLTAALQEAGIPVGALGNGLTQSNVSSIDGQPTLFLTSQNSGSITTWEVSPDGQLSVTAGLNFGNSQTGIVRENVTFETDDGTELIFATRPQGDTIDTLTYDPDAGTIVENGTSIAGGNVVSGIDIVSNEHGDFLVSSSADMINTYAIDSATGELTLIDSEAVSFSSANTVNFYEADDGTTYAIASSTSGTTVIYEIGEDGSMTQTDVLEGAGAYSSSAGYVDGQPVFVVPNATEGVDLYTIGSDGNLVHQGHITGIENDNTPPVIVQTADGSYYLVDADGNAATVKLEIGESLITTSGSLDVVDVDGGDTTVFENTTVEGTYGTLELVDGNWTYTLDESKSQSLGADQTAQDVITLTATDGTEQTITITVTGTDDKPEVSGDVTAQISEDSQSQTVSGTLSITDVDTNDTPSFANTTVAGQYGALSLVDGEWTYTLSDAAQSLSEGQQVEDVITLTATDGTTQDIVITVTGADDASFISGTTSGSVTEGDAGDVITTSGKLSVSDTDSDNVTIPDSNQSGTYGSLSLVDGEWTYTLDNSKADSLNEGQNVTDTFTVTASDGSTQEVVVNITGSDDAATLTGDTTATISDTSSTSENVTINRGSDGTWDVGEGDNLYLNVSNITSSAAYSNSVGYYVMDGNGNVIRSAIIFDNAHSVNNSSVNINTSGGEKVGLFMIPDGDSKGFNVGSVSLSFGSGGVTAYQGSASGTTFVSESSKNGSNYDYESNSGTYSAWEDIVGGGDRDYNDVVFYVTATQQQDQPISASGSIGVSDVDSGDTPTLPNTTVQGEFGTLVLTNGNWTYTFDESKAQQVDEETLETIVITDSEGGQHEIVIAIQGTDDAPIVTGVFSGAVTEGDYGDKVTVSGNIAISDPDADDTPEFLNTTIQGDYGTLTLTDGVWTYELDDVKAEVLSSSDYVTDTITLTATDGTVQNINVSITGTNDDPFVVGTNTASIVAPDSVTSEFVDIGNAFVLNEGYTFSGGDMQYYGNEPTFQFNDSGSTIRFYDNDATVDGDNYRNEYVQDSSQKVEINGVQYTATYDYQLDYQDSAGNIYSFAVFDVDLDGDGGFKYDSNEQGRVIVQIDGPQITPGLTMDYLRDTPNQPRSMSYSDFTDFSGASLEATGVLSMVDLDVNGSQPEFADTTVNGQYGSLVLADGVWTYTLDPHSTPALGESDTVAEVITLTATNGMQTQVNVTIGGSETAVTNASLNGVSDALDDVIALDDVTFSGSDGNDRIAGSSEVDVLLGNGGDDVIYGNAGNDIIDGGLGDDLLFGGQGNDLLVGGDGSDTYAFLRGDQGTVNEPAVDHIADFDAQQDAINLSDLLNNETTDSLGEYLSFSDDGEGHAMLNISSQGDGNVDQQVVFDNMSVEDMADAYSVDITGMTSEQISSSVIDAMIMQSKMIVD</sequence>
<dbReference type="OrthoDB" id="9813456at2"/>
<feature type="region of interest" description="Disordered" evidence="2">
    <location>
        <begin position="1207"/>
        <end position="1241"/>
    </location>
</feature>
<reference evidence="5" key="1">
    <citation type="submission" date="2016-02" db="EMBL/GenBank/DDBJ databases">
        <authorList>
            <person name="Rodrigo-Torres Lidia"/>
            <person name="Arahal R.David."/>
        </authorList>
    </citation>
    <scope>NUCLEOTIDE SEQUENCE [LARGE SCALE GENOMIC DNA]</scope>
    <source>
        <strain evidence="5">CECT 9029</strain>
    </source>
</reference>